<evidence type="ECO:0000259" key="1">
    <source>
        <dbReference type="PROSITE" id="PS50801"/>
    </source>
</evidence>
<dbReference type="AlphaFoldDB" id="G8XET0"/>
<dbReference type="KEGG" id="scy:SCATT_p11600"/>
<dbReference type="SUPFAM" id="SSF52091">
    <property type="entry name" value="SpoIIaa-like"/>
    <property type="match status" value="1"/>
</dbReference>
<dbReference type="Gene3D" id="3.30.750.24">
    <property type="entry name" value="STAS domain"/>
    <property type="match status" value="1"/>
</dbReference>
<dbReference type="Pfam" id="PF13466">
    <property type="entry name" value="STAS_2"/>
    <property type="match status" value="1"/>
</dbReference>
<dbReference type="CDD" id="cd07043">
    <property type="entry name" value="STAS_anti-anti-sigma_factors"/>
    <property type="match status" value="1"/>
</dbReference>
<dbReference type="PROSITE" id="PS50801">
    <property type="entry name" value="STAS"/>
    <property type="match status" value="1"/>
</dbReference>
<sequence>MSGFVHEGLARGQRVLYVTGTGDPPEVLDLLRVRDGDVAAAVDRGQLVVASAAAGTAPGPFDPGAVVAGVRAACERGLADGCPGLRLVGDLGWAERQPPDAERLLEYELRLEAEVYAELPLTGVCLYDRRAAPVDLLAAAHPRRLSEGGPAGRAVGEPPLAVAPLSGNTGLRLLGDADLDTRPVLTAALEALARIGGTVVRLDLSAVGHLDVAAVGALVRTTRALREQGRRLVLVEPPETLRRTAGFFPEECSVLEPAP</sequence>
<dbReference type="EMBL" id="CP003229">
    <property type="protein sequence ID" value="AEW99353.1"/>
    <property type="molecule type" value="Genomic_DNA"/>
</dbReference>
<organism evidence="2 3">
    <name type="scientific">Streptantibioticus cattleyicolor (strain ATCC 35852 / DSM 46488 / JCM 4925 / NBRC 14057 / NRRL 8057)</name>
    <name type="common">Streptomyces cattleya</name>
    <dbReference type="NCBI Taxonomy" id="1003195"/>
    <lineage>
        <taxon>Bacteria</taxon>
        <taxon>Bacillati</taxon>
        <taxon>Actinomycetota</taxon>
        <taxon>Actinomycetes</taxon>
        <taxon>Kitasatosporales</taxon>
        <taxon>Streptomycetaceae</taxon>
        <taxon>Streptantibioticus</taxon>
    </lineage>
</organism>
<geneLocation type="plasmid" evidence="2 3">
    <name>pSCATT</name>
</geneLocation>
<accession>G8XET0</accession>
<keyword evidence="3" id="KW-1185">Reference proteome</keyword>
<feature type="domain" description="STAS" evidence="1">
    <location>
        <begin position="171"/>
        <end position="244"/>
    </location>
</feature>
<dbReference type="InterPro" id="IPR058548">
    <property type="entry name" value="MlaB-like_STAS"/>
</dbReference>
<reference evidence="3" key="1">
    <citation type="submission" date="2011-12" db="EMBL/GenBank/DDBJ databases">
        <title>Complete genome sequence of Streptomyces cattleya strain DSM 46488.</title>
        <authorList>
            <person name="Ou H.-Y."/>
            <person name="Li P."/>
            <person name="Zhao C."/>
            <person name="O'Hagan D."/>
            <person name="Deng Z."/>
        </authorList>
    </citation>
    <scope>NUCLEOTIDE SEQUENCE [LARGE SCALE GENOMIC DNA]</scope>
    <source>
        <strain evidence="3">ATCC 35852 / DSM 46488 / JCM 4925 / NBRC 14057 / NRRL 8057</strain>
        <plasmid evidence="3">Plasmid pSCATT</plasmid>
    </source>
</reference>
<protein>
    <recommendedName>
        <fullName evidence="1">STAS domain-containing protein</fullName>
    </recommendedName>
</protein>
<evidence type="ECO:0000313" key="3">
    <source>
        <dbReference type="Proteomes" id="UP000007842"/>
    </source>
</evidence>
<dbReference type="InterPro" id="IPR036513">
    <property type="entry name" value="STAS_dom_sf"/>
</dbReference>
<dbReference type="HOGENOM" id="CLU_070586_0_0_11"/>
<evidence type="ECO:0000313" key="2">
    <source>
        <dbReference type="EMBL" id="AEW99353.1"/>
    </source>
</evidence>
<dbReference type="InterPro" id="IPR002645">
    <property type="entry name" value="STAS_dom"/>
</dbReference>
<keyword evidence="2" id="KW-0614">Plasmid</keyword>
<proteinExistence type="predicted"/>
<dbReference type="Pfam" id="PF14417">
    <property type="entry name" value="MEDS"/>
    <property type="match status" value="1"/>
</dbReference>
<dbReference type="PATRIC" id="fig|1003195.29.peg.6958"/>
<name>G8XET0_STREN</name>
<dbReference type="InterPro" id="IPR025847">
    <property type="entry name" value="MEDS_domain"/>
</dbReference>
<dbReference type="Proteomes" id="UP000007842">
    <property type="component" value="Plasmid pSCATT"/>
</dbReference>
<gene>
    <name evidence="2" type="ordered locus">SCATT_p11600</name>
</gene>